<evidence type="ECO:0000259" key="2">
    <source>
        <dbReference type="Pfam" id="PF21378"/>
    </source>
</evidence>
<dbReference type="OrthoDB" id="9815825at2"/>
<sequence>MLKLGIIGLGKIAQKAYLPYMRQLGGIEWHISTRQQAILRDVDALFPHSVVYNDYKDLASVDLDGVFIHAATKVHFQMATLFLEKGIPVYMDKPLSESYQEVAELYALAEANRTFLMAGFNRRFAPGVKELSTLSSKRKVLVEKNDSNKPGDFIFKVFDFFIHPLDTALFLTEEKPTTGYFSYQLVGEKVCQVTVNLETENTVIIATMNLQSGCRREVMEVQGPEKTMHLENLDQLTVFKGNHQEKISFSAWDTTLYKRGFESIITAFIDAIKNGVNPVNNELTLMSHWICQQIVSSEETSGILDLNLPY</sequence>
<protein>
    <submittedName>
        <fullName evidence="3">Oxidoreductase</fullName>
    </submittedName>
</protein>
<evidence type="ECO:0000313" key="3">
    <source>
        <dbReference type="EMBL" id="VTT47039.1"/>
    </source>
</evidence>
<dbReference type="InterPro" id="IPR048477">
    <property type="entry name" value="YceM-like_C"/>
</dbReference>
<dbReference type="InterPro" id="IPR000683">
    <property type="entry name" value="Gfo/Idh/MocA-like_OxRdtase_N"/>
</dbReference>
<dbReference type="PANTHER" id="PTHR43708:SF4">
    <property type="entry name" value="OXIDOREDUCTASE YCEM-RELATED"/>
    <property type="match status" value="1"/>
</dbReference>
<feature type="domain" description="YceM-like C-terminal" evidence="2">
    <location>
        <begin position="143"/>
        <end position="238"/>
    </location>
</feature>
<dbReference type="SUPFAM" id="SSF51735">
    <property type="entry name" value="NAD(P)-binding Rossmann-fold domains"/>
    <property type="match status" value="1"/>
</dbReference>
<dbReference type="RefSeq" id="WP_003083891.1">
    <property type="nucleotide sequence ID" value="NZ_CP070236.1"/>
</dbReference>
<dbReference type="Pfam" id="PF21378">
    <property type="entry name" value="YceM-like_C"/>
    <property type="match status" value="1"/>
</dbReference>
<feature type="domain" description="Gfo/Idh/MocA-like oxidoreductase N-terminal" evidence="1">
    <location>
        <begin position="3"/>
        <end position="120"/>
    </location>
</feature>
<evidence type="ECO:0000313" key="4">
    <source>
        <dbReference type="Proteomes" id="UP000306241"/>
    </source>
</evidence>
<dbReference type="EMBL" id="LR594052">
    <property type="protein sequence ID" value="VTT47039.1"/>
    <property type="molecule type" value="Genomic_DNA"/>
</dbReference>
<dbReference type="InterPro" id="IPR036291">
    <property type="entry name" value="NAD(P)-bd_dom_sf"/>
</dbReference>
<evidence type="ECO:0000259" key="1">
    <source>
        <dbReference type="Pfam" id="PF01408"/>
    </source>
</evidence>
<reference evidence="3 4" key="1">
    <citation type="submission" date="2019-05" db="EMBL/GenBank/DDBJ databases">
        <authorList>
            <consortium name="Pathogen Informatics"/>
        </authorList>
    </citation>
    <scope>NUCLEOTIDE SEQUENCE [LARGE SCALE GENOMIC DNA]</scope>
    <source>
        <strain evidence="3 4">NCTC10924</strain>
    </source>
</reference>
<dbReference type="InterPro" id="IPR051317">
    <property type="entry name" value="Gfo/Idh/MocA_oxidoreduct"/>
</dbReference>
<proteinExistence type="predicted"/>
<gene>
    <name evidence="3" type="primary">mviM</name>
    <name evidence="3" type="ORF">NCTC10924_01867</name>
</gene>
<dbReference type="Proteomes" id="UP000306241">
    <property type="component" value="Chromosome"/>
</dbReference>
<name>A0A4V6LZD6_STRPO</name>
<dbReference type="Gene3D" id="3.30.360.10">
    <property type="entry name" value="Dihydrodipicolinate Reductase, domain 2"/>
    <property type="match status" value="1"/>
</dbReference>
<dbReference type="SUPFAM" id="SSF55347">
    <property type="entry name" value="Glyceraldehyde-3-phosphate dehydrogenase-like, C-terminal domain"/>
    <property type="match status" value="1"/>
</dbReference>
<organism evidence="3 4">
    <name type="scientific">Streptococcus porcinus</name>
    <dbReference type="NCBI Taxonomy" id="1340"/>
    <lineage>
        <taxon>Bacteria</taxon>
        <taxon>Bacillati</taxon>
        <taxon>Bacillota</taxon>
        <taxon>Bacilli</taxon>
        <taxon>Lactobacillales</taxon>
        <taxon>Streptococcaceae</taxon>
        <taxon>Streptococcus</taxon>
    </lineage>
</organism>
<dbReference type="Pfam" id="PF01408">
    <property type="entry name" value="GFO_IDH_MocA"/>
    <property type="match status" value="1"/>
</dbReference>
<accession>A0A4V6LZD6</accession>
<dbReference type="Gene3D" id="3.40.50.720">
    <property type="entry name" value="NAD(P)-binding Rossmann-like Domain"/>
    <property type="match status" value="1"/>
</dbReference>
<dbReference type="AlphaFoldDB" id="A0A4V6LZD6"/>
<dbReference type="PANTHER" id="PTHR43708">
    <property type="entry name" value="CONSERVED EXPRESSED OXIDOREDUCTASE (EUROFUNG)"/>
    <property type="match status" value="1"/>
</dbReference>
<dbReference type="GO" id="GO:0000166">
    <property type="term" value="F:nucleotide binding"/>
    <property type="evidence" value="ECO:0007669"/>
    <property type="project" value="InterPro"/>
</dbReference>